<comment type="subcellular location">
    <subcellularLocation>
        <location evidence="1">Mitochondrion inner membrane</location>
        <topology evidence="1">Multi-pass membrane protein</topology>
    </subcellularLocation>
</comment>
<dbReference type="PROSITE" id="PS50920">
    <property type="entry name" value="SOLCAR"/>
    <property type="match status" value="1"/>
</dbReference>
<evidence type="ECO:0000256" key="8">
    <source>
        <dbReference type="ARBA" id="ARBA00023128"/>
    </source>
</evidence>
<keyword evidence="13" id="KW-1185">Reference proteome</keyword>
<keyword evidence="9 10" id="KW-0472">Membrane</keyword>
<evidence type="ECO:0000256" key="2">
    <source>
        <dbReference type="ARBA" id="ARBA00006375"/>
    </source>
</evidence>
<dbReference type="EMBL" id="CCFA01000728">
    <property type="protein sequence ID" value="CDW96659.1"/>
    <property type="molecule type" value="Genomic_DNA"/>
</dbReference>
<evidence type="ECO:0000256" key="4">
    <source>
        <dbReference type="ARBA" id="ARBA00022692"/>
    </source>
</evidence>
<keyword evidence="6" id="KW-0999">Mitochondrion inner membrane</keyword>
<dbReference type="Pfam" id="PF00153">
    <property type="entry name" value="Mito_carr"/>
    <property type="match status" value="1"/>
</dbReference>
<dbReference type="Gene3D" id="1.50.40.10">
    <property type="entry name" value="Mitochondrial carrier domain"/>
    <property type="match status" value="1"/>
</dbReference>
<dbReference type="InterPro" id="IPR044677">
    <property type="entry name" value="SLC25A3/Pic2/Mir1-like"/>
</dbReference>
<evidence type="ECO:0000256" key="3">
    <source>
        <dbReference type="ARBA" id="ARBA00022448"/>
    </source>
</evidence>
<dbReference type="PANTHER" id="PTHR45671:SF12">
    <property type="entry name" value="MITOCHONDRIAL PHOSPHATE CARRIER PROTEIN"/>
    <property type="match status" value="1"/>
</dbReference>
<evidence type="ECO:0000256" key="5">
    <source>
        <dbReference type="ARBA" id="ARBA00022737"/>
    </source>
</evidence>
<evidence type="ECO:0000256" key="1">
    <source>
        <dbReference type="ARBA" id="ARBA00004448"/>
    </source>
</evidence>
<dbReference type="AlphaFoldDB" id="A0A0F7S5U2"/>
<evidence type="ECO:0000313" key="13">
    <source>
        <dbReference type="Proteomes" id="UP000242770"/>
    </source>
</evidence>
<evidence type="ECO:0000313" key="12">
    <source>
        <dbReference type="EMBL" id="CDW96659.1"/>
    </source>
</evidence>
<dbReference type="Proteomes" id="UP000242770">
    <property type="component" value="Unassembled WGS sequence"/>
</dbReference>
<dbReference type="InterPro" id="IPR018108">
    <property type="entry name" value="MCP_transmembrane"/>
</dbReference>
<keyword evidence="3 11" id="KW-0813">Transport</keyword>
<reference evidence="13" key="1">
    <citation type="submission" date="2014-06" db="EMBL/GenBank/DDBJ databases">
        <authorList>
            <person name="Berkman P.J."/>
        </authorList>
    </citation>
    <scope>NUCLEOTIDE SEQUENCE [LARGE SCALE GENOMIC DNA]</scope>
</reference>
<evidence type="ECO:0000256" key="9">
    <source>
        <dbReference type="ARBA" id="ARBA00023136"/>
    </source>
</evidence>
<keyword evidence="8" id="KW-0496">Mitochondrion</keyword>
<dbReference type="PANTHER" id="PTHR45671">
    <property type="entry name" value="SOLUTE CARRIER FAMILY 25 (MITOCHONDRIAL CARRIER PHOSPHATE CARRIER), MEMBER 3, LIKE-RELATED-RELATED"/>
    <property type="match status" value="1"/>
</dbReference>
<dbReference type="STRING" id="49012.A0A0F7S5U2"/>
<evidence type="ECO:0000256" key="10">
    <source>
        <dbReference type="PROSITE-ProRule" id="PRU00282"/>
    </source>
</evidence>
<dbReference type="GO" id="GO:0005743">
    <property type="term" value="C:mitochondrial inner membrane"/>
    <property type="evidence" value="ECO:0007669"/>
    <property type="project" value="UniProtKB-SubCell"/>
</dbReference>
<dbReference type="GO" id="GO:1990547">
    <property type="term" value="P:mitochondrial phosphate ion transmembrane transport"/>
    <property type="evidence" value="ECO:0007669"/>
    <property type="project" value="InterPro"/>
</dbReference>
<comment type="similarity">
    <text evidence="2 11">Belongs to the mitochondrial carrier (TC 2.A.29) family.</text>
</comment>
<sequence>MATFTERFTKGAYPIHSVAEAVKPGPQGVDLYSRFFLAGALCCSITHGAVTPIDVVKTRIQLEPTVYNKGMIGGFRQVIAKEGAGALLTG</sequence>
<accession>A0A0F7S5U2</accession>
<keyword evidence="7" id="KW-1133">Transmembrane helix</keyword>
<gene>
    <name evidence="12" type="primary">SSCI14060.1</name>
</gene>
<evidence type="ECO:0008006" key="14">
    <source>
        <dbReference type="Google" id="ProtNLM"/>
    </source>
</evidence>
<dbReference type="SUPFAM" id="SSF103506">
    <property type="entry name" value="Mitochondrial carrier"/>
    <property type="match status" value="1"/>
</dbReference>
<organism evidence="12 13">
    <name type="scientific">Sporisorium scitamineum</name>
    <dbReference type="NCBI Taxonomy" id="49012"/>
    <lineage>
        <taxon>Eukaryota</taxon>
        <taxon>Fungi</taxon>
        <taxon>Dikarya</taxon>
        <taxon>Basidiomycota</taxon>
        <taxon>Ustilaginomycotina</taxon>
        <taxon>Ustilaginomycetes</taxon>
        <taxon>Ustilaginales</taxon>
        <taxon>Ustilaginaceae</taxon>
        <taxon>Sporisorium</taxon>
    </lineage>
</organism>
<evidence type="ECO:0000256" key="7">
    <source>
        <dbReference type="ARBA" id="ARBA00022989"/>
    </source>
</evidence>
<proteinExistence type="inferred from homology"/>
<name>A0A0F7S5U2_9BASI</name>
<evidence type="ECO:0000256" key="11">
    <source>
        <dbReference type="RuleBase" id="RU000488"/>
    </source>
</evidence>
<protein>
    <recommendedName>
        <fullName evidence="14">Phosphate transport protein MIR1</fullName>
    </recommendedName>
</protein>
<feature type="non-terminal residue" evidence="12">
    <location>
        <position position="90"/>
    </location>
</feature>
<dbReference type="GO" id="GO:0005315">
    <property type="term" value="F:phosphate transmembrane transporter activity"/>
    <property type="evidence" value="ECO:0007669"/>
    <property type="project" value="InterPro"/>
</dbReference>
<keyword evidence="5" id="KW-0677">Repeat</keyword>
<dbReference type="InterPro" id="IPR023395">
    <property type="entry name" value="MCP_dom_sf"/>
</dbReference>
<keyword evidence="4 10" id="KW-0812">Transmembrane</keyword>
<feature type="repeat" description="Solcar" evidence="10">
    <location>
        <begin position="30"/>
        <end position="90"/>
    </location>
</feature>
<evidence type="ECO:0000256" key="6">
    <source>
        <dbReference type="ARBA" id="ARBA00022792"/>
    </source>
</evidence>